<evidence type="ECO:0000313" key="3">
    <source>
        <dbReference type="Proteomes" id="UP001157134"/>
    </source>
</evidence>
<dbReference type="InterPro" id="IPR024976">
    <property type="entry name" value="DUF3885"/>
</dbReference>
<dbReference type="EMBL" id="BSSV01000003">
    <property type="protein sequence ID" value="GLX85331.1"/>
    <property type="molecule type" value="Genomic_DNA"/>
</dbReference>
<gene>
    <name evidence="2" type="ORF">tloyanaT_15830</name>
</gene>
<feature type="domain" description="DUF3885" evidence="1">
    <location>
        <begin position="7"/>
        <end position="188"/>
    </location>
</feature>
<evidence type="ECO:0000313" key="2">
    <source>
        <dbReference type="EMBL" id="GLX85331.1"/>
    </source>
</evidence>
<dbReference type="Pfam" id="PF13021">
    <property type="entry name" value="DUF3885"/>
    <property type="match status" value="1"/>
</dbReference>
<sequence>MIQQAFEKFGKNSFKHAIFYSNENCLRFELSAGSEYKTYVSMFQASIERSTKLIETVFEKNDEISICIAFAGDSFLSSLSQFRELRNLEVKYPKTRQIYREWDEDDEWHRNYLFFNIKKSELHKFIFGKMANELGISPSYWFDIYIFDIELGVLAHPYDDRGMDLVGDNKFMLSRIYKQFNSWLLDYDIDIMKQWFGAL</sequence>
<name>A0ABQ6HB35_9GAMM</name>
<comment type="caution">
    <text evidence="2">The sequence shown here is derived from an EMBL/GenBank/DDBJ whole genome shotgun (WGS) entry which is preliminary data.</text>
</comment>
<organism evidence="2 3">
    <name type="scientific">Thalassotalea loyana</name>
    <dbReference type="NCBI Taxonomy" id="280483"/>
    <lineage>
        <taxon>Bacteria</taxon>
        <taxon>Pseudomonadati</taxon>
        <taxon>Pseudomonadota</taxon>
        <taxon>Gammaproteobacteria</taxon>
        <taxon>Alteromonadales</taxon>
        <taxon>Colwelliaceae</taxon>
        <taxon>Thalassotalea</taxon>
    </lineage>
</organism>
<dbReference type="RefSeq" id="WP_284297341.1">
    <property type="nucleotide sequence ID" value="NZ_BSSV01000003.1"/>
</dbReference>
<reference evidence="2 3" key="1">
    <citation type="submission" date="2023-03" db="EMBL/GenBank/DDBJ databases">
        <title>Thalassotalea loyana LMG 22536T draft genome sequence.</title>
        <authorList>
            <person name="Sawabe T."/>
        </authorList>
    </citation>
    <scope>NUCLEOTIDE SEQUENCE [LARGE SCALE GENOMIC DNA]</scope>
    <source>
        <strain evidence="2 3">LMG 22536</strain>
    </source>
</reference>
<accession>A0ABQ6HB35</accession>
<evidence type="ECO:0000259" key="1">
    <source>
        <dbReference type="Pfam" id="PF13021"/>
    </source>
</evidence>
<dbReference type="Proteomes" id="UP001157134">
    <property type="component" value="Unassembled WGS sequence"/>
</dbReference>
<protein>
    <recommendedName>
        <fullName evidence="1">DUF3885 domain-containing protein</fullName>
    </recommendedName>
</protein>
<keyword evidence="3" id="KW-1185">Reference proteome</keyword>
<proteinExistence type="predicted"/>